<dbReference type="SUPFAM" id="SSF56281">
    <property type="entry name" value="Metallo-hydrolase/oxidoreductase"/>
    <property type="match status" value="1"/>
</dbReference>
<dbReference type="EMBL" id="SEOQ01000961">
    <property type="protein sequence ID" value="TFY55025.1"/>
    <property type="molecule type" value="Genomic_DNA"/>
</dbReference>
<feature type="non-terminal residue" evidence="2">
    <location>
        <position position="219"/>
    </location>
</feature>
<name>A0A4Y9XY43_9AGAM</name>
<accession>A0A4Y9XY43</accession>
<reference evidence="2 3" key="1">
    <citation type="submission" date="2019-02" db="EMBL/GenBank/DDBJ databases">
        <title>Genome sequencing of the rare red list fungi Dentipellis fragilis.</title>
        <authorList>
            <person name="Buettner E."/>
            <person name="Kellner H."/>
        </authorList>
    </citation>
    <scope>NUCLEOTIDE SEQUENCE [LARGE SCALE GENOMIC DNA]</scope>
    <source>
        <strain evidence="2 3">DSM 105465</strain>
    </source>
</reference>
<dbReference type="PANTHER" id="PTHR46018:SF2">
    <property type="entry name" value="ZINC PHOSPHODIESTERASE ELAC PROTEIN 1"/>
    <property type="match status" value="1"/>
</dbReference>
<sequence>MSTNTSKFTPTTTPASAPAPALPLSSLSLTFLGTASAQPSATRNHSALALRVGGALWLFDCGEGTQRQMQRARGRAHGARRKGEEVLIEDGAGDHIFGLIPLMASRLNGAGGMIDAAEDTRAAGAAVAKDTIPPLEIYGPPGTRAYVRTGLTYTHTLLGAPYVVHELHFPPSTTFPFPTSSDLGLPLHPLELPGLNIAPSPNGTWPSIFASPELTVHAA</sequence>
<feature type="compositionally biased region" description="Low complexity" evidence="1">
    <location>
        <begin position="9"/>
        <end position="20"/>
    </location>
</feature>
<dbReference type="Gene3D" id="3.60.15.10">
    <property type="entry name" value="Ribonuclease Z/Hydroxyacylglutathione hydrolase-like"/>
    <property type="match status" value="1"/>
</dbReference>
<evidence type="ECO:0000256" key="1">
    <source>
        <dbReference type="SAM" id="MobiDB-lite"/>
    </source>
</evidence>
<gene>
    <name evidence="2" type="ORF">EVG20_g9473</name>
</gene>
<organism evidence="2 3">
    <name type="scientific">Dentipellis fragilis</name>
    <dbReference type="NCBI Taxonomy" id="205917"/>
    <lineage>
        <taxon>Eukaryota</taxon>
        <taxon>Fungi</taxon>
        <taxon>Dikarya</taxon>
        <taxon>Basidiomycota</taxon>
        <taxon>Agaricomycotina</taxon>
        <taxon>Agaricomycetes</taxon>
        <taxon>Russulales</taxon>
        <taxon>Hericiaceae</taxon>
        <taxon>Dentipellis</taxon>
    </lineage>
</organism>
<dbReference type="OrthoDB" id="527344at2759"/>
<feature type="region of interest" description="Disordered" evidence="1">
    <location>
        <begin position="1"/>
        <end position="20"/>
    </location>
</feature>
<proteinExistence type="predicted"/>
<dbReference type="STRING" id="205917.A0A4Y9XY43"/>
<evidence type="ECO:0000313" key="3">
    <source>
        <dbReference type="Proteomes" id="UP000298327"/>
    </source>
</evidence>
<comment type="caution">
    <text evidence="2">The sequence shown here is derived from an EMBL/GenBank/DDBJ whole genome shotgun (WGS) entry which is preliminary data.</text>
</comment>
<keyword evidence="3" id="KW-1185">Reference proteome</keyword>
<dbReference type="PANTHER" id="PTHR46018">
    <property type="entry name" value="ZINC PHOSPHODIESTERASE ELAC PROTEIN 1"/>
    <property type="match status" value="1"/>
</dbReference>
<protein>
    <submittedName>
        <fullName evidence="2">Uncharacterized protein</fullName>
    </submittedName>
</protein>
<dbReference type="AlphaFoldDB" id="A0A4Y9XY43"/>
<evidence type="ECO:0000313" key="2">
    <source>
        <dbReference type="EMBL" id="TFY55025.1"/>
    </source>
</evidence>
<dbReference type="GO" id="GO:0042781">
    <property type="term" value="F:3'-tRNA processing endoribonuclease activity"/>
    <property type="evidence" value="ECO:0007669"/>
    <property type="project" value="TreeGrafter"/>
</dbReference>
<dbReference type="InterPro" id="IPR036866">
    <property type="entry name" value="RibonucZ/Hydroxyglut_hydro"/>
</dbReference>
<dbReference type="GO" id="GO:0005634">
    <property type="term" value="C:nucleus"/>
    <property type="evidence" value="ECO:0007669"/>
    <property type="project" value="TreeGrafter"/>
</dbReference>
<dbReference type="Proteomes" id="UP000298327">
    <property type="component" value="Unassembled WGS sequence"/>
</dbReference>